<evidence type="ECO:0000256" key="2">
    <source>
        <dbReference type="SAM" id="Phobius"/>
    </source>
</evidence>
<keyword evidence="2" id="KW-1133">Transmembrane helix</keyword>
<sequence>VSHTENCQHSAEARDSATVWFCVVDVSCACPAFLPTGGVKDSRRRRRRTNRRRRRRRRGRRRRRRRRRRRWRWRWRF</sequence>
<dbReference type="Proteomes" id="UP000075880">
    <property type="component" value="Unassembled WGS sequence"/>
</dbReference>
<dbReference type="EnsemblMetazoa" id="ENSAATROPT017002">
    <property type="protein sequence ID" value="ENSAATROPP014984"/>
    <property type="gene ID" value="ENSAATROPG013912"/>
</dbReference>
<name>A0AAG5DW21_ANOAO</name>
<reference evidence="3" key="1">
    <citation type="submission" date="2024-04" db="UniProtKB">
        <authorList>
            <consortium name="EnsemblMetazoa"/>
        </authorList>
    </citation>
    <scope>IDENTIFICATION</scope>
    <source>
        <strain evidence="3">EBRO</strain>
    </source>
</reference>
<evidence type="ECO:0000313" key="3">
    <source>
        <dbReference type="EnsemblMetazoa" id="ENSAATROPP014984"/>
    </source>
</evidence>
<evidence type="ECO:0000313" key="4">
    <source>
        <dbReference type="Proteomes" id="UP000075880"/>
    </source>
</evidence>
<organism evidence="3 4">
    <name type="scientific">Anopheles atroparvus</name>
    <name type="common">European mosquito</name>
    <dbReference type="NCBI Taxonomy" id="41427"/>
    <lineage>
        <taxon>Eukaryota</taxon>
        <taxon>Metazoa</taxon>
        <taxon>Ecdysozoa</taxon>
        <taxon>Arthropoda</taxon>
        <taxon>Hexapoda</taxon>
        <taxon>Insecta</taxon>
        <taxon>Pterygota</taxon>
        <taxon>Neoptera</taxon>
        <taxon>Endopterygota</taxon>
        <taxon>Diptera</taxon>
        <taxon>Nematocera</taxon>
        <taxon>Culicoidea</taxon>
        <taxon>Culicidae</taxon>
        <taxon>Anophelinae</taxon>
        <taxon>Anopheles</taxon>
    </lineage>
</organism>
<keyword evidence="2" id="KW-0812">Transmembrane</keyword>
<feature type="compositionally biased region" description="Basic residues" evidence="1">
    <location>
        <begin position="42"/>
        <end position="67"/>
    </location>
</feature>
<keyword evidence="2" id="KW-0472">Membrane</keyword>
<feature type="transmembrane region" description="Helical" evidence="2">
    <location>
        <begin position="18"/>
        <end position="39"/>
    </location>
</feature>
<protein>
    <submittedName>
        <fullName evidence="3">Uncharacterized protein</fullName>
    </submittedName>
</protein>
<feature type="region of interest" description="Disordered" evidence="1">
    <location>
        <begin position="35"/>
        <end position="67"/>
    </location>
</feature>
<evidence type="ECO:0000256" key="1">
    <source>
        <dbReference type="SAM" id="MobiDB-lite"/>
    </source>
</evidence>
<accession>A0AAG5DW21</accession>
<keyword evidence="4" id="KW-1185">Reference proteome</keyword>
<dbReference type="AlphaFoldDB" id="A0AAG5DW21"/>
<proteinExistence type="predicted"/>